<comment type="similarity">
    <text evidence="1 4">Belongs to the thiolase-like superfamily. Beta-ketoacyl-ACP synthases family.</text>
</comment>
<gene>
    <name evidence="6" type="ORF">EPA93_38565</name>
</gene>
<dbReference type="KEGG" id="kbs:EPA93_38565"/>
<dbReference type="InterPro" id="IPR000794">
    <property type="entry name" value="Beta-ketoacyl_synthase"/>
</dbReference>
<keyword evidence="3" id="KW-0012">Acyltransferase</keyword>
<evidence type="ECO:0000313" key="6">
    <source>
        <dbReference type="EMBL" id="QBD81560.1"/>
    </source>
</evidence>
<dbReference type="InterPro" id="IPR020841">
    <property type="entry name" value="PKS_Beta-ketoAc_synthase_dom"/>
</dbReference>
<dbReference type="Gene3D" id="3.40.47.10">
    <property type="match status" value="2"/>
</dbReference>
<dbReference type="CDD" id="cd00834">
    <property type="entry name" value="KAS_I_II"/>
    <property type="match status" value="1"/>
</dbReference>
<feature type="domain" description="Ketosynthase family 3 (KS3)" evidence="5">
    <location>
        <begin position="7"/>
        <end position="420"/>
    </location>
</feature>
<organism evidence="6 7">
    <name type="scientific">Ktedonosporobacter rubrisoli</name>
    <dbReference type="NCBI Taxonomy" id="2509675"/>
    <lineage>
        <taxon>Bacteria</taxon>
        <taxon>Bacillati</taxon>
        <taxon>Chloroflexota</taxon>
        <taxon>Ktedonobacteria</taxon>
        <taxon>Ktedonobacterales</taxon>
        <taxon>Ktedonosporobacteraceae</taxon>
        <taxon>Ktedonosporobacter</taxon>
    </lineage>
</organism>
<dbReference type="GO" id="GO:0004315">
    <property type="term" value="F:3-oxoacyl-[acyl-carrier-protein] synthase activity"/>
    <property type="evidence" value="ECO:0007669"/>
    <property type="project" value="TreeGrafter"/>
</dbReference>
<evidence type="ECO:0000313" key="7">
    <source>
        <dbReference type="Proteomes" id="UP000290365"/>
    </source>
</evidence>
<dbReference type="PANTHER" id="PTHR11712">
    <property type="entry name" value="POLYKETIDE SYNTHASE-RELATED"/>
    <property type="match status" value="1"/>
</dbReference>
<sequence>MKVYSTQRRVVITGLGAIAPNGIGKESFWHATQRGISGISCAPAAGTVDSAVPALPAGYVTNFSGEQYIERKLLKRTDRMTQLAFAALQEALADAHLTEDVLDPQRTGLVIANTMGGVGYVLKQLQALYTRGPRAISAYTAIAWLNVATVGQAAIQYGIQGYCKTPVNDSASGLEALGMAYRALRRGSADIILAGGCEAFLYPLVLRVMASQGICVQGSDPNAYRPFDRRAGGLLMAEGAGICILEDYEHAHKRGATIYGEIVGFAQTNDAHGLQMPSADGTYYARAICQTIEQANIQTEEIAYFSLDGRAVPSSDLGEAQALRLAFGTDLAQIPVSVPRTSIGHSYAAAGALDTITALQALAAGLIPPTTNCEELDPRYPLQMVRETAQALPASTHARQVVLLGARSIGGSNLVLALQKGETA</sequence>
<accession>A0A4P6K1K9</accession>
<dbReference type="PANTHER" id="PTHR11712:SF322">
    <property type="entry name" value="POLYKETIDE BETA-KETOACYL SYNTHASE 2-RELATED"/>
    <property type="match status" value="1"/>
</dbReference>
<dbReference type="GO" id="GO:0006633">
    <property type="term" value="P:fatty acid biosynthetic process"/>
    <property type="evidence" value="ECO:0007669"/>
    <property type="project" value="TreeGrafter"/>
</dbReference>
<reference evidence="6 7" key="1">
    <citation type="submission" date="2019-01" db="EMBL/GenBank/DDBJ databases">
        <title>Ktedonosporobacter rubrisoli SCAWS-G2.</title>
        <authorList>
            <person name="Huang Y."/>
            <person name="Yan B."/>
        </authorList>
    </citation>
    <scope>NUCLEOTIDE SEQUENCE [LARGE SCALE GENOMIC DNA]</scope>
    <source>
        <strain evidence="6 7">SCAWS-G2</strain>
    </source>
</reference>
<dbReference type="PROSITE" id="PS52004">
    <property type="entry name" value="KS3_2"/>
    <property type="match status" value="1"/>
</dbReference>
<evidence type="ECO:0000256" key="3">
    <source>
        <dbReference type="ARBA" id="ARBA00023315"/>
    </source>
</evidence>
<keyword evidence="2 4" id="KW-0808">Transferase</keyword>
<dbReference type="InterPro" id="IPR016039">
    <property type="entry name" value="Thiolase-like"/>
</dbReference>
<dbReference type="SUPFAM" id="SSF53901">
    <property type="entry name" value="Thiolase-like"/>
    <property type="match status" value="2"/>
</dbReference>
<evidence type="ECO:0000256" key="1">
    <source>
        <dbReference type="ARBA" id="ARBA00008467"/>
    </source>
</evidence>
<dbReference type="SMART" id="SM00825">
    <property type="entry name" value="PKS_KS"/>
    <property type="match status" value="1"/>
</dbReference>
<dbReference type="Pfam" id="PF02801">
    <property type="entry name" value="Ketoacyl-synt_C"/>
    <property type="match status" value="1"/>
</dbReference>
<proteinExistence type="inferred from homology"/>
<evidence type="ECO:0000259" key="5">
    <source>
        <dbReference type="PROSITE" id="PS52004"/>
    </source>
</evidence>
<dbReference type="InterPro" id="IPR014030">
    <property type="entry name" value="Ketoacyl_synth_N"/>
</dbReference>
<dbReference type="AlphaFoldDB" id="A0A4P6K1K9"/>
<protein>
    <submittedName>
        <fullName evidence="6">Beta-ketoacyl-[acyl-carrier-protein] synthase family protein</fullName>
    </submittedName>
</protein>
<dbReference type="Proteomes" id="UP000290365">
    <property type="component" value="Chromosome"/>
</dbReference>
<keyword evidence="7" id="KW-1185">Reference proteome</keyword>
<name>A0A4P6K1K9_KTERU</name>
<dbReference type="EMBL" id="CP035758">
    <property type="protein sequence ID" value="QBD81560.1"/>
    <property type="molecule type" value="Genomic_DNA"/>
</dbReference>
<dbReference type="OrthoDB" id="9808669at2"/>
<dbReference type="RefSeq" id="WP_129892621.1">
    <property type="nucleotide sequence ID" value="NZ_CP035758.1"/>
</dbReference>
<dbReference type="Pfam" id="PF00109">
    <property type="entry name" value="ketoacyl-synt"/>
    <property type="match status" value="1"/>
</dbReference>
<dbReference type="InterPro" id="IPR014031">
    <property type="entry name" value="Ketoacyl_synth_C"/>
</dbReference>
<evidence type="ECO:0000256" key="4">
    <source>
        <dbReference type="RuleBase" id="RU003694"/>
    </source>
</evidence>
<evidence type="ECO:0000256" key="2">
    <source>
        <dbReference type="ARBA" id="ARBA00022679"/>
    </source>
</evidence>